<evidence type="ECO:0000256" key="1">
    <source>
        <dbReference type="SAM" id="MobiDB-lite"/>
    </source>
</evidence>
<dbReference type="EMBL" id="UINC01017281">
    <property type="protein sequence ID" value="SVA71437.1"/>
    <property type="molecule type" value="Genomic_DNA"/>
</dbReference>
<name>A0A381Y4X5_9ZZZZ</name>
<dbReference type="AlphaFoldDB" id="A0A381Y4X5"/>
<feature type="non-terminal residue" evidence="2">
    <location>
        <position position="1"/>
    </location>
</feature>
<reference evidence="2" key="1">
    <citation type="submission" date="2018-05" db="EMBL/GenBank/DDBJ databases">
        <authorList>
            <person name="Lanie J.A."/>
            <person name="Ng W.-L."/>
            <person name="Kazmierczak K.M."/>
            <person name="Andrzejewski T.M."/>
            <person name="Davidsen T.M."/>
            <person name="Wayne K.J."/>
            <person name="Tettelin H."/>
            <person name="Glass J.I."/>
            <person name="Rusch D."/>
            <person name="Podicherti R."/>
            <person name="Tsui H.-C.T."/>
            <person name="Winkler M.E."/>
        </authorList>
    </citation>
    <scope>NUCLEOTIDE SEQUENCE</scope>
</reference>
<protein>
    <submittedName>
        <fullName evidence="2">Uncharacterized protein</fullName>
    </submittedName>
</protein>
<evidence type="ECO:0000313" key="2">
    <source>
        <dbReference type="EMBL" id="SVA71437.1"/>
    </source>
</evidence>
<proteinExistence type="predicted"/>
<organism evidence="2">
    <name type="scientific">marine metagenome</name>
    <dbReference type="NCBI Taxonomy" id="408172"/>
    <lineage>
        <taxon>unclassified sequences</taxon>
        <taxon>metagenomes</taxon>
        <taxon>ecological metagenomes</taxon>
    </lineage>
</organism>
<accession>A0A381Y4X5</accession>
<gene>
    <name evidence="2" type="ORF">METZ01_LOCUS124291</name>
</gene>
<feature type="compositionally biased region" description="Basic and acidic residues" evidence="1">
    <location>
        <begin position="37"/>
        <end position="50"/>
    </location>
</feature>
<sequence length="64" mass="7172">VEKTSKKAAITKIEKNATKTKADQGSKPKQPITDQSLSKDKVAKSKDNQNEKLLPWEDIIPPRK</sequence>
<feature type="compositionally biased region" description="Basic and acidic residues" evidence="1">
    <location>
        <begin position="12"/>
        <end position="26"/>
    </location>
</feature>
<feature type="region of interest" description="Disordered" evidence="1">
    <location>
        <begin position="1"/>
        <end position="64"/>
    </location>
</feature>